<name>X1QRF6_9ZZZZ</name>
<proteinExistence type="predicted"/>
<sequence length="323" mass="32987">GNISAIAEGDVYSIGGFAGETTGDLDSQCFATGNVHAVAGITGGWNMIWGIGGFAGYIDTQLTKDCYARGNVHAEHPTDGSGIGGFVGSHNHIAAFDEIDNCYSTGAVTTVGVFTLVGGFCGEINGAGVITPECFWDTETSGMLVSAGGTGKTTAQMKTASTFIAVGWSFGTVWGMTGACNDGYACLLNVTPGCTWTPPGTLFAFVAAPGEPALTVIGVSDPTNPTYVASVATDKISKLTGKEGIIYGISLTDRSLSCIDASIAPSVLGHISGPGPPNYLDGAWEIAVRGNYCYISLQNDDGLTIVNISNPNNPIYAGGIYGA</sequence>
<dbReference type="InterPro" id="IPR013211">
    <property type="entry name" value="LVIVD"/>
</dbReference>
<feature type="non-terminal residue" evidence="1">
    <location>
        <position position="323"/>
    </location>
</feature>
<reference evidence="1" key="1">
    <citation type="journal article" date="2014" name="Front. Microbiol.">
        <title>High frequency of phylogenetically diverse reductive dehalogenase-homologous genes in deep subseafloor sedimentary metagenomes.</title>
        <authorList>
            <person name="Kawai M."/>
            <person name="Futagami T."/>
            <person name="Toyoda A."/>
            <person name="Takaki Y."/>
            <person name="Nishi S."/>
            <person name="Hori S."/>
            <person name="Arai W."/>
            <person name="Tsubouchi T."/>
            <person name="Morono Y."/>
            <person name="Uchiyama I."/>
            <person name="Ito T."/>
            <person name="Fujiyama A."/>
            <person name="Inagaki F."/>
            <person name="Takami H."/>
        </authorList>
    </citation>
    <scope>NUCLEOTIDE SEQUENCE</scope>
    <source>
        <strain evidence="1">Expedition CK06-06</strain>
    </source>
</reference>
<accession>X1QRF6</accession>
<organism evidence="1">
    <name type="scientific">marine sediment metagenome</name>
    <dbReference type="NCBI Taxonomy" id="412755"/>
    <lineage>
        <taxon>unclassified sequences</taxon>
        <taxon>metagenomes</taxon>
        <taxon>ecological metagenomes</taxon>
    </lineage>
</organism>
<comment type="caution">
    <text evidence="1">The sequence shown here is derived from an EMBL/GenBank/DDBJ whole genome shotgun (WGS) entry which is preliminary data.</text>
</comment>
<evidence type="ECO:0000313" key="1">
    <source>
        <dbReference type="EMBL" id="GAI70833.1"/>
    </source>
</evidence>
<evidence type="ECO:0008006" key="2">
    <source>
        <dbReference type="Google" id="ProtNLM"/>
    </source>
</evidence>
<dbReference type="Pfam" id="PF08309">
    <property type="entry name" value="LVIVD"/>
    <property type="match status" value="2"/>
</dbReference>
<gene>
    <name evidence="1" type="ORF">S12H4_09363</name>
</gene>
<dbReference type="Gene3D" id="2.160.20.110">
    <property type="match status" value="1"/>
</dbReference>
<protein>
    <recommendedName>
        <fullName evidence="2">GLUG domain-containing protein</fullName>
    </recommendedName>
</protein>
<dbReference type="AlphaFoldDB" id="X1QRF6"/>
<feature type="non-terminal residue" evidence="1">
    <location>
        <position position="1"/>
    </location>
</feature>
<dbReference type="EMBL" id="BARW01003781">
    <property type="protein sequence ID" value="GAI70833.1"/>
    <property type="molecule type" value="Genomic_DNA"/>
</dbReference>